<dbReference type="InterPro" id="IPR035986">
    <property type="entry name" value="PKD_dom_sf"/>
</dbReference>
<dbReference type="Pfam" id="PF18911">
    <property type="entry name" value="PKD_4"/>
    <property type="match status" value="2"/>
</dbReference>
<protein>
    <recommendedName>
        <fullName evidence="2">PKD domain-containing protein</fullName>
    </recommendedName>
</protein>
<dbReference type="SUPFAM" id="SSF49299">
    <property type="entry name" value="PKD domain"/>
    <property type="match status" value="2"/>
</dbReference>
<comment type="caution">
    <text evidence="3">The sequence shown here is derived from an EMBL/GenBank/DDBJ whole genome shotgun (WGS) entry which is preliminary data.</text>
</comment>
<proteinExistence type="predicted"/>
<dbReference type="Proteomes" id="UP000177171">
    <property type="component" value="Unassembled WGS sequence"/>
</dbReference>
<evidence type="ECO:0000256" key="1">
    <source>
        <dbReference type="SAM" id="Coils"/>
    </source>
</evidence>
<keyword evidence="1" id="KW-0175">Coiled coil</keyword>
<evidence type="ECO:0000313" key="4">
    <source>
        <dbReference type="Proteomes" id="UP000177171"/>
    </source>
</evidence>
<sequence>MNKQIKLFTVLSVAVVIGISFFIANPVSSQTNEQIIQQLQEQIMQLKAQITALQRQLSGVTPSGITPSEPEPVPTTIPVSSECPEFSQRLYPGVSDASTGGEVTKLQKMLANDPNIYPEGLVTGYYGLLTEKAVQRWQTKQGVVSSGNPATTGYGVVGPQTRTRMVIACPTPVPRPIPPSINAGYLEIEPSSASIAVDESKSFQAFYQPPMPKCPEGFACPQVMPARFPVEAEWTSSNPNVASIIGVAIADTTGHSYTSAQVKGISNGTADIKAAYKPSSGAVLAATARVTVGSVSSVSSITVISPNGGETWAKESTQTIKWQDNTPVPLCPVGAACAPQAPKYFDIKLLPYYPPCTTNLCPEYYPAPYTIAKSVYGPSYSWSVGKYLDVLGTGTGGIVSGGSYTVQVCQTGTSICDSSDSYFKIISGGTSTNNPPVINGIPAMPSSIQLNQSVSFSWDATDADKDNLSWSVNWGDGAGSAGVCAIPVSNLTIGTNSGTNFTAFHSWSKAGTYTVKATVNDCKGGSDAHTFNVTVGKFVQTSVTVISPNGGETWTKGTTQTIKWQDNTPVPLCPVGAACAPQAPKYFDIKLLPYYPPCTTNLCPAYYPSPYTIAKSVYGPSYSWSVGKYLNVLGTGTGGVAPDGSYTVQVCQTGTSICDSSDNYFKIVSGTTTNNSPVINSIPAIPVNVRVGQSVSFSWGATDADGDNLSWGVSWGDGTGVAGACQSPNPQNKQGWTFNEYHTWSSPGTYTVTATVNDCRGGSNEHNFVVSVN</sequence>
<dbReference type="EMBL" id="MHQY01000005">
    <property type="protein sequence ID" value="OHA14602.1"/>
    <property type="molecule type" value="Genomic_DNA"/>
</dbReference>
<dbReference type="InterPro" id="IPR036365">
    <property type="entry name" value="PGBD-like_sf"/>
</dbReference>
<dbReference type="Pfam" id="PF01471">
    <property type="entry name" value="PG_binding_1"/>
    <property type="match status" value="1"/>
</dbReference>
<dbReference type="InterPro" id="IPR022409">
    <property type="entry name" value="PKD/Chitinase_dom"/>
</dbReference>
<feature type="domain" description="PKD" evidence="2">
    <location>
        <begin position="437"/>
        <end position="535"/>
    </location>
</feature>
<feature type="coiled-coil region" evidence="1">
    <location>
        <begin position="29"/>
        <end position="56"/>
    </location>
</feature>
<evidence type="ECO:0000313" key="3">
    <source>
        <dbReference type="EMBL" id="OHA14602.1"/>
    </source>
</evidence>
<feature type="domain" description="PKD" evidence="2">
    <location>
        <begin position="706"/>
        <end position="773"/>
    </location>
</feature>
<dbReference type="AlphaFoldDB" id="A0A1G2LUQ1"/>
<dbReference type="InterPro" id="IPR036366">
    <property type="entry name" value="PGBDSf"/>
</dbReference>
<accession>A0A1G2LUQ1</accession>
<dbReference type="InterPro" id="IPR013783">
    <property type="entry name" value="Ig-like_fold"/>
</dbReference>
<dbReference type="Gene3D" id="1.10.101.10">
    <property type="entry name" value="PGBD-like superfamily/PGBD"/>
    <property type="match status" value="1"/>
</dbReference>
<dbReference type="InterPro" id="IPR000601">
    <property type="entry name" value="PKD_dom"/>
</dbReference>
<gene>
    <name evidence="3" type="ORF">A3G49_05415</name>
</gene>
<dbReference type="Gene3D" id="2.60.40.1080">
    <property type="match status" value="1"/>
</dbReference>
<dbReference type="SMART" id="SM00089">
    <property type="entry name" value="PKD"/>
    <property type="match status" value="2"/>
</dbReference>
<evidence type="ECO:0000259" key="2">
    <source>
        <dbReference type="PROSITE" id="PS50093"/>
    </source>
</evidence>
<name>A0A1G2LUQ1_9BACT</name>
<dbReference type="SUPFAM" id="SSF47090">
    <property type="entry name" value="PGBD-like"/>
    <property type="match status" value="1"/>
</dbReference>
<dbReference type="Gene3D" id="2.60.40.10">
    <property type="entry name" value="Immunoglobulins"/>
    <property type="match status" value="2"/>
</dbReference>
<reference evidence="3 4" key="1">
    <citation type="journal article" date="2016" name="Nat. Commun.">
        <title>Thousands of microbial genomes shed light on interconnected biogeochemical processes in an aquifer system.</title>
        <authorList>
            <person name="Anantharaman K."/>
            <person name="Brown C.T."/>
            <person name="Hug L.A."/>
            <person name="Sharon I."/>
            <person name="Castelle C.J."/>
            <person name="Probst A.J."/>
            <person name="Thomas B.C."/>
            <person name="Singh A."/>
            <person name="Wilkins M.J."/>
            <person name="Karaoz U."/>
            <person name="Brodie E.L."/>
            <person name="Williams K.H."/>
            <person name="Hubbard S.S."/>
            <person name="Banfield J.F."/>
        </authorList>
    </citation>
    <scope>NUCLEOTIDE SEQUENCE [LARGE SCALE GENOMIC DNA]</scope>
</reference>
<dbReference type="CDD" id="cd00146">
    <property type="entry name" value="PKD"/>
    <property type="match status" value="2"/>
</dbReference>
<dbReference type="InterPro" id="IPR002477">
    <property type="entry name" value="Peptidoglycan-bd-like"/>
</dbReference>
<dbReference type="PROSITE" id="PS50093">
    <property type="entry name" value="PKD"/>
    <property type="match status" value="2"/>
</dbReference>
<organism evidence="3 4">
    <name type="scientific">Candidatus Sungbacteria bacterium RIFCSPLOWO2_12_FULL_41_11</name>
    <dbReference type="NCBI Taxonomy" id="1802286"/>
    <lineage>
        <taxon>Bacteria</taxon>
        <taxon>Candidatus Sungiibacteriota</taxon>
    </lineage>
</organism>